<organism evidence="4 5">
    <name type="scientific">Poseidonocella pacifica</name>
    <dbReference type="NCBI Taxonomy" id="871651"/>
    <lineage>
        <taxon>Bacteria</taxon>
        <taxon>Pseudomonadati</taxon>
        <taxon>Pseudomonadota</taxon>
        <taxon>Alphaproteobacteria</taxon>
        <taxon>Rhodobacterales</taxon>
        <taxon>Roseobacteraceae</taxon>
        <taxon>Poseidonocella</taxon>
    </lineage>
</organism>
<dbReference type="CDD" id="cd00198">
    <property type="entry name" value="vWFA"/>
    <property type="match status" value="1"/>
</dbReference>
<reference evidence="4 5" key="1">
    <citation type="submission" date="2016-10" db="EMBL/GenBank/DDBJ databases">
        <authorList>
            <person name="de Groot N.N."/>
        </authorList>
    </citation>
    <scope>NUCLEOTIDE SEQUENCE [LARGE SCALE GENOMIC DNA]</scope>
    <source>
        <strain evidence="4 5">DSM 29316</strain>
    </source>
</reference>
<accession>A0A1I0VA73</accession>
<evidence type="ECO:0000313" key="4">
    <source>
        <dbReference type="EMBL" id="SFA72940.1"/>
    </source>
</evidence>
<protein>
    <recommendedName>
        <fullName evidence="3">VWFA domain-containing protein</fullName>
    </recommendedName>
</protein>
<dbReference type="RefSeq" id="WP_092060125.1">
    <property type="nucleotide sequence ID" value="NZ_FOJU01000001.1"/>
</dbReference>
<feature type="signal peptide" evidence="2">
    <location>
        <begin position="1"/>
        <end position="26"/>
    </location>
</feature>
<dbReference type="Gene3D" id="3.40.50.410">
    <property type="entry name" value="von Willebrand factor, type A domain"/>
    <property type="match status" value="1"/>
</dbReference>
<dbReference type="Proteomes" id="UP000198796">
    <property type="component" value="Unassembled WGS sequence"/>
</dbReference>
<dbReference type="EMBL" id="FOJU01000001">
    <property type="protein sequence ID" value="SFA72940.1"/>
    <property type="molecule type" value="Genomic_DNA"/>
</dbReference>
<dbReference type="Pfam" id="PF06707">
    <property type="entry name" value="DUF1194"/>
    <property type="match status" value="1"/>
</dbReference>
<keyword evidence="2" id="KW-0732">Signal</keyword>
<dbReference type="AlphaFoldDB" id="A0A1I0VA73"/>
<evidence type="ECO:0000256" key="1">
    <source>
        <dbReference type="SAM" id="MobiDB-lite"/>
    </source>
</evidence>
<dbReference type="PROSITE" id="PS50234">
    <property type="entry name" value="VWFA"/>
    <property type="match status" value="1"/>
</dbReference>
<dbReference type="InterPro" id="IPR010607">
    <property type="entry name" value="DUF1194"/>
</dbReference>
<dbReference type="OrthoDB" id="9792179at2"/>
<evidence type="ECO:0000313" key="5">
    <source>
        <dbReference type="Proteomes" id="UP000198796"/>
    </source>
</evidence>
<dbReference type="InterPro" id="IPR036465">
    <property type="entry name" value="vWFA_dom_sf"/>
</dbReference>
<feature type="domain" description="VWFA" evidence="3">
    <location>
        <begin position="38"/>
        <end position="184"/>
    </location>
</feature>
<evidence type="ECO:0000256" key="2">
    <source>
        <dbReference type="SAM" id="SignalP"/>
    </source>
</evidence>
<feature type="region of interest" description="Disordered" evidence="1">
    <location>
        <begin position="277"/>
        <end position="297"/>
    </location>
</feature>
<gene>
    <name evidence="4" type="ORF">SAMN05421688_0427</name>
</gene>
<sequence length="297" mass="31653">MLNRFSKPVRTLFQLAAMACSLTAHAGQSAADDAVEVALVLAVDVSSSVSDQERLFQREAYATALTDNRIARAALAGGGIAIGYFEWSGPSSQRILVPMRTIRTFEEMNAFAMQIRAIEDQIGDPMHYGTTAIGNALTAAATMLESHEGDAVYRVIDISGDGHSNAGHSVTHVRDNLVRAGITINGLPITRGNTAYHGPDVGLFYEHCVIGGAGAFHVVAGSWEVFRDTLMSKLVLEMAGHRLAPEERRYWASRAGTAPQGPAGLIPATLSLDLGASRQPSFDCEDPSRNAALSPSD</sequence>
<feature type="chain" id="PRO_5011446578" description="VWFA domain-containing protein" evidence="2">
    <location>
        <begin position="27"/>
        <end position="297"/>
    </location>
</feature>
<dbReference type="InterPro" id="IPR002035">
    <property type="entry name" value="VWF_A"/>
</dbReference>
<proteinExistence type="predicted"/>
<name>A0A1I0VA73_9RHOB</name>
<keyword evidence="5" id="KW-1185">Reference proteome</keyword>
<dbReference type="SUPFAM" id="SSF53300">
    <property type="entry name" value="vWA-like"/>
    <property type="match status" value="1"/>
</dbReference>
<evidence type="ECO:0000259" key="3">
    <source>
        <dbReference type="PROSITE" id="PS50234"/>
    </source>
</evidence>